<name>A0A4Q2T714_9ACTN</name>
<dbReference type="InterPro" id="IPR011990">
    <property type="entry name" value="TPR-like_helical_dom_sf"/>
</dbReference>
<dbReference type="PRINTS" id="PR00038">
    <property type="entry name" value="HTHLUXR"/>
</dbReference>
<organism evidence="3 4">
    <name type="scientific">Nocardioides zhouii</name>
    <dbReference type="NCBI Taxonomy" id="1168729"/>
    <lineage>
        <taxon>Bacteria</taxon>
        <taxon>Bacillati</taxon>
        <taxon>Actinomycetota</taxon>
        <taxon>Actinomycetes</taxon>
        <taxon>Propionibacteriales</taxon>
        <taxon>Nocardioidaceae</taxon>
        <taxon>Nocardioides</taxon>
    </lineage>
</organism>
<dbReference type="RefSeq" id="WP_129423730.1">
    <property type="nucleotide sequence ID" value="NZ_SDWV01000001.1"/>
</dbReference>
<dbReference type="Gene3D" id="3.40.50.300">
    <property type="entry name" value="P-loop containing nucleotide triphosphate hydrolases"/>
    <property type="match status" value="1"/>
</dbReference>
<dbReference type="InterPro" id="IPR036388">
    <property type="entry name" value="WH-like_DNA-bd_sf"/>
</dbReference>
<sequence length="811" mass="86480">MLSPCLGRDDVQRALGAALAESRWVTVVGPPGSGKTLIVRHVAADTETWWVDARTLRSLDDVLVAALQCLDAETAPGDSLVGALGRAVDGRACLLVLDGLDLDATDAGPMLQAVLESTSDARVVVTALTTAGQPHESVVRVGPLPVPSHRSPLEGPAVELFLRRVRSAGGQPVDLDAQAHEVRRLLRATGGLPLLIEQVAVQSALVGLSNAMSSASLDEAVDSAHDLLDDDSATALRRIGLLGFPVGLGVLARVLDESSARAADLAGNLVRRSLLEVDPRGRFDMLSPIRGRARAIARPHDVAAVESGLIGWADDNAPAHDNYGAADADWLKDLPAMRHAVLTACEKPETRAEGYSVANRIFSSLYTSMRARDAVEILEAALSSGDGPPAIGAQIARRAGIAASEMRGTYEGLWLLDRADEHASSAPSPEEQLAKTASIRAEMHLDAGEMELAEREARRALDLDPEGSIRRQATRTLADVYTSQGRFAEAAQAAGDALPARMSRDERWIDLSARTLLARIALEQGRVAEAVAGTRAVVLEARELAEDRVGLLAETLLRGLDPTWEPLEVDRQSLPWAVRLPVLTQDGRDLLVRGELRQAAGLAADVVALADSARLGRDSVEARLLLGRALVGLGDLDQATTTYLTALDHCRTMRLPLRAADVLDGLAGVARARQLPETRSLAAAAAALRTPRMAVRWGYAADYDVVPASRAPEAWIHGEDLSADAVTLISAVFNRPTSEPPSVLDQLTAAERLVAERVAQGLTSRAIAEELFVSPRTVDAHLTHIYRKLDINTRARLAGLVTEQTHGRAHA</sequence>
<keyword evidence="4" id="KW-1185">Reference proteome</keyword>
<dbReference type="SUPFAM" id="SSF46894">
    <property type="entry name" value="C-terminal effector domain of the bipartite response regulators"/>
    <property type="match status" value="1"/>
</dbReference>
<keyword evidence="1" id="KW-0802">TPR repeat</keyword>
<reference evidence="3 4" key="1">
    <citation type="submission" date="2019-01" db="EMBL/GenBank/DDBJ databases">
        <title>Novel species of Nocardioides.</title>
        <authorList>
            <person name="Liu Q."/>
            <person name="X Y.-H."/>
        </authorList>
    </citation>
    <scope>NUCLEOTIDE SEQUENCE [LARGE SCALE GENOMIC DNA]</scope>
    <source>
        <strain evidence="3 4">HLT2-9</strain>
    </source>
</reference>
<dbReference type="Pfam" id="PF00196">
    <property type="entry name" value="GerE"/>
    <property type="match status" value="1"/>
</dbReference>
<dbReference type="SUPFAM" id="SSF48452">
    <property type="entry name" value="TPR-like"/>
    <property type="match status" value="2"/>
</dbReference>
<evidence type="ECO:0000259" key="2">
    <source>
        <dbReference type="PROSITE" id="PS50043"/>
    </source>
</evidence>
<evidence type="ECO:0000313" key="4">
    <source>
        <dbReference type="Proteomes" id="UP000291101"/>
    </source>
</evidence>
<feature type="repeat" description="TPR" evidence="1">
    <location>
        <begin position="434"/>
        <end position="467"/>
    </location>
</feature>
<dbReference type="InterPro" id="IPR000792">
    <property type="entry name" value="Tscrpt_reg_LuxR_C"/>
</dbReference>
<dbReference type="PROSITE" id="PS50043">
    <property type="entry name" value="HTH_LUXR_2"/>
    <property type="match status" value="1"/>
</dbReference>
<dbReference type="Proteomes" id="UP000291101">
    <property type="component" value="Unassembled WGS sequence"/>
</dbReference>
<dbReference type="InterPro" id="IPR027417">
    <property type="entry name" value="P-loop_NTPase"/>
</dbReference>
<dbReference type="Gene3D" id="1.25.40.10">
    <property type="entry name" value="Tetratricopeptide repeat domain"/>
    <property type="match status" value="2"/>
</dbReference>
<dbReference type="InterPro" id="IPR016032">
    <property type="entry name" value="Sig_transdc_resp-reg_C-effctor"/>
</dbReference>
<dbReference type="PROSITE" id="PS50005">
    <property type="entry name" value="TPR"/>
    <property type="match status" value="1"/>
</dbReference>
<proteinExistence type="predicted"/>
<gene>
    <name evidence="3" type="ORF">EUA94_00810</name>
</gene>
<dbReference type="AlphaFoldDB" id="A0A4Q2T714"/>
<dbReference type="Gene3D" id="1.10.10.10">
    <property type="entry name" value="Winged helix-like DNA-binding domain superfamily/Winged helix DNA-binding domain"/>
    <property type="match status" value="1"/>
</dbReference>
<dbReference type="SUPFAM" id="SSF52540">
    <property type="entry name" value="P-loop containing nucleoside triphosphate hydrolases"/>
    <property type="match status" value="1"/>
</dbReference>
<dbReference type="PANTHER" id="PTHR47691:SF3">
    <property type="entry name" value="HTH-TYPE TRANSCRIPTIONAL REGULATOR RV0890C-RELATED"/>
    <property type="match status" value="1"/>
</dbReference>
<dbReference type="EMBL" id="SDWV01000001">
    <property type="protein sequence ID" value="RYC14695.1"/>
    <property type="molecule type" value="Genomic_DNA"/>
</dbReference>
<feature type="domain" description="HTH luxR-type" evidence="2">
    <location>
        <begin position="740"/>
        <end position="805"/>
    </location>
</feature>
<protein>
    <submittedName>
        <fullName evidence="3">LuxR family transcriptional regulator</fullName>
    </submittedName>
</protein>
<accession>A0A4Q2T714</accession>
<comment type="caution">
    <text evidence="3">The sequence shown here is derived from an EMBL/GenBank/DDBJ whole genome shotgun (WGS) entry which is preliminary data.</text>
</comment>
<dbReference type="PROSITE" id="PS00622">
    <property type="entry name" value="HTH_LUXR_1"/>
    <property type="match status" value="1"/>
</dbReference>
<dbReference type="GO" id="GO:0006355">
    <property type="term" value="P:regulation of DNA-templated transcription"/>
    <property type="evidence" value="ECO:0007669"/>
    <property type="project" value="InterPro"/>
</dbReference>
<dbReference type="CDD" id="cd06170">
    <property type="entry name" value="LuxR_C_like"/>
    <property type="match status" value="1"/>
</dbReference>
<evidence type="ECO:0000313" key="3">
    <source>
        <dbReference type="EMBL" id="RYC14695.1"/>
    </source>
</evidence>
<dbReference type="SMART" id="SM00028">
    <property type="entry name" value="TPR"/>
    <property type="match status" value="2"/>
</dbReference>
<dbReference type="InterPro" id="IPR019734">
    <property type="entry name" value="TPR_rpt"/>
</dbReference>
<dbReference type="SMART" id="SM00421">
    <property type="entry name" value="HTH_LUXR"/>
    <property type="match status" value="1"/>
</dbReference>
<evidence type="ECO:0000256" key="1">
    <source>
        <dbReference type="PROSITE-ProRule" id="PRU00339"/>
    </source>
</evidence>
<dbReference type="PANTHER" id="PTHR47691">
    <property type="entry name" value="REGULATOR-RELATED"/>
    <property type="match status" value="1"/>
</dbReference>
<dbReference type="GO" id="GO:0003677">
    <property type="term" value="F:DNA binding"/>
    <property type="evidence" value="ECO:0007669"/>
    <property type="project" value="InterPro"/>
</dbReference>
<dbReference type="OrthoDB" id="3796539at2"/>